<keyword evidence="1" id="KW-0812">Transmembrane</keyword>
<sequence length="137" mass="15010">MYGLKASKGLFFILLFNSALGESCDPTALPSQCPDSQLCDEATRTCQCAPGFTRNASACAPLAPTTPNTSSLVAGHHSGPIVAGILIPLVLILLVIYAIYISRKYKLVTWLQRKIHQRNNNYDEFMIGQEDDDPPLR</sequence>
<evidence type="ECO:0000256" key="2">
    <source>
        <dbReference type="SAM" id="SignalP"/>
    </source>
</evidence>
<dbReference type="OMA" id="DEFMIGQ"/>
<accession>D6WSU5</accession>
<feature type="signal peptide" evidence="2">
    <location>
        <begin position="1"/>
        <end position="21"/>
    </location>
</feature>
<protein>
    <recommendedName>
        <fullName evidence="5">EGF-like domain-containing protein</fullName>
    </recommendedName>
</protein>
<proteinExistence type="predicted"/>
<gene>
    <name evidence="3" type="primary">GLEAN_09585</name>
    <name evidence="3" type="ORF">TcasGA2_TC009585</name>
</gene>
<dbReference type="HOGENOM" id="CLU_1706541_0_0_1"/>
<keyword evidence="4" id="KW-1185">Reference proteome</keyword>
<keyword evidence="2" id="KW-0732">Signal</keyword>
<feature type="transmembrane region" description="Helical" evidence="1">
    <location>
        <begin position="81"/>
        <end position="100"/>
    </location>
</feature>
<dbReference type="InParanoid" id="D6WSU5"/>
<evidence type="ECO:0000256" key="1">
    <source>
        <dbReference type="SAM" id="Phobius"/>
    </source>
</evidence>
<dbReference type="OrthoDB" id="8190638at2759"/>
<dbReference type="KEGG" id="tca:103313889"/>
<evidence type="ECO:0000313" key="4">
    <source>
        <dbReference type="Proteomes" id="UP000007266"/>
    </source>
</evidence>
<dbReference type="EMBL" id="KQ971352">
    <property type="protein sequence ID" value="EFA06659.2"/>
    <property type="molecule type" value="Genomic_DNA"/>
</dbReference>
<reference evidence="3 4" key="2">
    <citation type="journal article" date="2010" name="Nucleic Acids Res.">
        <title>BeetleBase in 2010: revisions to provide comprehensive genomic information for Tribolium castaneum.</title>
        <authorList>
            <person name="Kim H.S."/>
            <person name="Murphy T."/>
            <person name="Xia J."/>
            <person name="Caragea D."/>
            <person name="Park Y."/>
            <person name="Beeman R.W."/>
            <person name="Lorenzen M.D."/>
            <person name="Butcher S."/>
            <person name="Manak J.R."/>
            <person name="Brown S.J."/>
        </authorList>
    </citation>
    <scope>GENOME REANNOTATION</scope>
    <source>
        <strain evidence="3 4">Georgia GA2</strain>
    </source>
</reference>
<evidence type="ECO:0008006" key="5">
    <source>
        <dbReference type="Google" id="ProtNLM"/>
    </source>
</evidence>
<dbReference type="Proteomes" id="UP000007266">
    <property type="component" value="Linkage group 7"/>
</dbReference>
<evidence type="ECO:0000313" key="3">
    <source>
        <dbReference type="EMBL" id="EFA06659.2"/>
    </source>
</evidence>
<dbReference type="AlphaFoldDB" id="D6WSU5"/>
<feature type="chain" id="PRO_5007310833" description="EGF-like domain-containing protein" evidence="2">
    <location>
        <begin position="22"/>
        <end position="137"/>
    </location>
</feature>
<organism evidence="3 4">
    <name type="scientific">Tribolium castaneum</name>
    <name type="common">Red flour beetle</name>
    <dbReference type="NCBI Taxonomy" id="7070"/>
    <lineage>
        <taxon>Eukaryota</taxon>
        <taxon>Metazoa</taxon>
        <taxon>Ecdysozoa</taxon>
        <taxon>Arthropoda</taxon>
        <taxon>Hexapoda</taxon>
        <taxon>Insecta</taxon>
        <taxon>Pterygota</taxon>
        <taxon>Neoptera</taxon>
        <taxon>Endopterygota</taxon>
        <taxon>Coleoptera</taxon>
        <taxon>Polyphaga</taxon>
        <taxon>Cucujiformia</taxon>
        <taxon>Tenebrionidae</taxon>
        <taxon>Tenebrionidae incertae sedis</taxon>
        <taxon>Tribolium</taxon>
    </lineage>
</organism>
<name>D6WSU5_TRICA</name>
<keyword evidence="1" id="KW-1133">Transmembrane helix</keyword>
<keyword evidence="1" id="KW-0472">Membrane</keyword>
<reference evidence="3 4" key="1">
    <citation type="journal article" date="2008" name="Nature">
        <title>The genome of the model beetle and pest Tribolium castaneum.</title>
        <authorList>
            <consortium name="Tribolium Genome Sequencing Consortium"/>
            <person name="Richards S."/>
            <person name="Gibbs R.A."/>
            <person name="Weinstock G.M."/>
            <person name="Brown S.J."/>
            <person name="Denell R."/>
            <person name="Beeman R.W."/>
            <person name="Gibbs R."/>
            <person name="Beeman R.W."/>
            <person name="Brown S.J."/>
            <person name="Bucher G."/>
            <person name="Friedrich M."/>
            <person name="Grimmelikhuijzen C.J."/>
            <person name="Klingler M."/>
            <person name="Lorenzen M."/>
            <person name="Richards S."/>
            <person name="Roth S."/>
            <person name="Schroder R."/>
            <person name="Tautz D."/>
            <person name="Zdobnov E.M."/>
            <person name="Muzny D."/>
            <person name="Gibbs R.A."/>
            <person name="Weinstock G.M."/>
            <person name="Attaway T."/>
            <person name="Bell S."/>
            <person name="Buhay C.J."/>
            <person name="Chandrabose M.N."/>
            <person name="Chavez D."/>
            <person name="Clerk-Blankenburg K.P."/>
            <person name="Cree A."/>
            <person name="Dao M."/>
            <person name="Davis C."/>
            <person name="Chacko J."/>
            <person name="Dinh H."/>
            <person name="Dugan-Rocha S."/>
            <person name="Fowler G."/>
            <person name="Garner T.T."/>
            <person name="Garnes J."/>
            <person name="Gnirke A."/>
            <person name="Hawes A."/>
            <person name="Hernandez J."/>
            <person name="Hines S."/>
            <person name="Holder M."/>
            <person name="Hume J."/>
            <person name="Jhangiani S.N."/>
            <person name="Joshi V."/>
            <person name="Khan Z.M."/>
            <person name="Jackson L."/>
            <person name="Kovar C."/>
            <person name="Kowis A."/>
            <person name="Lee S."/>
            <person name="Lewis L.R."/>
            <person name="Margolis J."/>
            <person name="Morgan M."/>
            <person name="Nazareth L.V."/>
            <person name="Nguyen N."/>
            <person name="Okwuonu G."/>
            <person name="Parker D."/>
            <person name="Richards S."/>
            <person name="Ruiz S.J."/>
            <person name="Santibanez J."/>
            <person name="Savard J."/>
            <person name="Scherer S.E."/>
            <person name="Schneider B."/>
            <person name="Sodergren E."/>
            <person name="Tautz D."/>
            <person name="Vattahil S."/>
            <person name="Villasana D."/>
            <person name="White C.S."/>
            <person name="Wright R."/>
            <person name="Park Y."/>
            <person name="Beeman R.W."/>
            <person name="Lord J."/>
            <person name="Oppert B."/>
            <person name="Lorenzen M."/>
            <person name="Brown S."/>
            <person name="Wang L."/>
            <person name="Savard J."/>
            <person name="Tautz D."/>
            <person name="Richards S."/>
            <person name="Weinstock G."/>
            <person name="Gibbs R.A."/>
            <person name="Liu Y."/>
            <person name="Worley K."/>
            <person name="Weinstock G."/>
            <person name="Elsik C.G."/>
            <person name="Reese J.T."/>
            <person name="Elhaik E."/>
            <person name="Landan G."/>
            <person name="Graur D."/>
            <person name="Arensburger P."/>
            <person name="Atkinson P."/>
            <person name="Beeman R.W."/>
            <person name="Beidler J."/>
            <person name="Brown S.J."/>
            <person name="Demuth J.P."/>
            <person name="Drury D.W."/>
            <person name="Du Y.Z."/>
            <person name="Fujiwara H."/>
            <person name="Lorenzen M."/>
            <person name="Maselli V."/>
            <person name="Osanai M."/>
            <person name="Park Y."/>
            <person name="Robertson H.M."/>
            <person name="Tu Z."/>
            <person name="Wang J.J."/>
            <person name="Wang S."/>
            <person name="Richards S."/>
            <person name="Song H."/>
            <person name="Zhang L."/>
            <person name="Sodergren E."/>
            <person name="Werner D."/>
            <person name="Stanke M."/>
            <person name="Morgenstern B."/>
            <person name="Solovyev V."/>
            <person name="Kosarev P."/>
            <person name="Brown G."/>
            <person name="Chen H.C."/>
            <person name="Ermolaeva O."/>
            <person name="Hlavina W."/>
            <person name="Kapustin Y."/>
            <person name="Kiryutin B."/>
            <person name="Kitts P."/>
            <person name="Maglott D."/>
            <person name="Pruitt K."/>
            <person name="Sapojnikov V."/>
            <person name="Souvorov A."/>
            <person name="Mackey A.J."/>
            <person name="Waterhouse R.M."/>
            <person name="Wyder S."/>
            <person name="Zdobnov E.M."/>
            <person name="Zdobnov E.M."/>
            <person name="Wyder S."/>
            <person name="Kriventseva E.V."/>
            <person name="Kadowaki T."/>
            <person name="Bork P."/>
            <person name="Aranda M."/>
            <person name="Bao R."/>
            <person name="Beermann A."/>
            <person name="Berns N."/>
            <person name="Bolognesi R."/>
            <person name="Bonneton F."/>
            <person name="Bopp D."/>
            <person name="Brown S.J."/>
            <person name="Bucher G."/>
            <person name="Butts T."/>
            <person name="Chaumot A."/>
            <person name="Denell R.E."/>
            <person name="Ferrier D.E."/>
            <person name="Friedrich M."/>
            <person name="Gordon C.M."/>
            <person name="Jindra M."/>
            <person name="Klingler M."/>
            <person name="Lan Q."/>
            <person name="Lattorff H.M."/>
            <person name="Laudet V."/>
            <person name="von Levetsow C."/>
            <person name="Liu Z."/>
            <person name="Lutz R."/>
            <person name="Lynch J.A."/>
            <person name="da Fonseca R.N."/>
            <person name="Posnien N."/>
            <person name="Reuter R."/>
            <person name="Roth S."/>
            <person name="Savard J."/>
            <person name="Schinko J.B."/>
            <person name="Schmitt C."/>
            <person name="Schoppmeier M."/>
            <person name="Schroder R."/>
            <person name="Shippy T.D."/>
            <person name="Simonnet F."/>
            <person name="Marques-Souza H."/>
            <person name="Tautz D."/>
            <person name="Tomoyasu Y."/>
            <person name="Trauner J."/>
            <person name="Van der Zee M."/>
            <person name="Vervoort M."/>
            <person name="Wittkopp N."/>
            <person name="Wimmer E.A."/>
            <person name="Yang X."/>
            <person name="Jones A.K."/>
            <person name="Sattelle D.B."/>
            <person name="Ebert P.R."/>
            <person name="Nelson D."/>
            <person name="Scott J.G."/>
            <person name="Beeman R.W."/>
            <person name="Muthukrishnan S."/>
            <person name="Kramer K.J."/>
            <person name="Arakane Y."/>
            <person name="Beeman R.W."/>
            <person name="Zhu Q."/>
            <person name="Hogenkamp D."/>
            <person name="Dixit R."/>
            <person name="Oppert B."/>
            <person name="Jiang H."/>
            <person name="Zou Z."/>
            <person name="Marshall J."/>
            <person name="Elpidina E."/>
            <person name="Vinokurov K."/>
            <person name="Oppert C."/>
            <person name="Zou Z."/>
            <person name="Evans J."/>
            <person name="Lu Z."/>
            <person name="Zhao P."/>
            <person name="Sumathipala N."/>
            <person name="Altincicek B."/>
            <person name="Vilcinskas A."/>
            <person name="Williams M."/>
            <person name="Hultmark D."/>
            <person name="Hetru C."/>
            <person name="Jiang H."/>
            <person name="Grimmelikhuijzen C.J."/>
            <person name="Hauser F."/>
            <person name="Cazzamali G."/>
            <person name="Williamson M."/>
            <person name="Park Y."/>
            <person name="Li B."/>
            <person name="Tanaka Y."/>
            <person name="Predel R."/>
            <person name="Neupert S."/>
            <person name="Schachtner J."/>
            <person name="Verleyen P."/>
            <person name="Raible F."/>
            <person name="Bork P."/>
            <person name="Friedrich M."/>
            <person name="Walden K.K."/>
            <person name="Robertson H.M."/>
            <person name="Angeli S."/>
            <person name="Foret S."/>
            <person name="Bucher G."/>
            <person name="Schuetz S."/>
            <person name="Maleszka R."/>
            <person name="Wimmer E.A."/>
            <person name="Beeman R.W."/>
            <person name="Lorenzen M."/>
            <person name="Tomoyasu Y."/>
            <person name="Miller S.C."/>
            <person name="Grossmann D."/>
            <person name="Bucher G."/>
        </authorList>
    </citation>
    <scope>NUCLEOTIDE SEQUENCE [LARGE SCALE GENOMIC DNA]</scope>
    <source>
        <strain evidence="3 4">Georgia GA2</strain>
    </source>
</reference>